<dbReference type="PANTHER" id="PTHR43744:SF8">
    <property type="entry name" value="SN-GLYCEROL-3-PHOSPHATE TRANSPORT SYSTEM PERMEASE PROTEIN UGPE"/>
    <property type="match status" value="1"/>
</dbReference>
<dbReference type="Pfam" id="PF00528">
    <property type="entry name" value="BPD_transp_1"/>
    <property type="match status" value="1"/>
</dbReference>
<proteinExistence type="inferred from homology"/>
<evidence type="ECO:0000256" key="7">
    <source>
        <dbReference type="RuleBase" id="RU363032"/>
    </source>
</evidence>
<keyword evidence="5 7" id="KW-1133">Transmembrane helix</keyword>
<dbReference type="PATRIC" id="fig|1461583.4.peg.913"/>
<dbReference type="InterPro" id="IPR035906">
    <property type="entry name" value="MetI-like_sf"/>
</dbReference>
<feature type="transmembrane region" description="Helical" evidence="7">
    <location>
        <begin position="103"/>
        <end position="127"/>
    </location>
</feature>
<feature type="transmembrane region" description="Helical" evidence="7">
    <location>
        <begin position="178"/>
        <end position="200"/>
    </location>
</feature>
<dbReference type="PROSITE" id="PS50928">
    <property type="entry name" value="ABC_TM1"/>
    <property type="match status" value="1"/>
</dbReference>
<feature type="transmembrane region" description="Helical" evidence="7">
    <location>
        <begin position="237"/>
        <end position="257"/>
    </location>
</feature>
<keyword evidence="4 7" id="KW-0812">Transmembrane</keyword>
<keyword evidence="3" id="KW-1003">Cell membrane</keyword>
<reference evidence="9" key="1">
    <citation type="submission" date="2014-07" db="EMBL/GenBank/DDBJ databases">
        <authorList>
            <person name="Urmite Genomes Urmite Genomes"/>
        </authorList>
    </citation>
    <scope>NUCLEOTIDE SEQUENCE</scope>
    <source>
        <strain evidence="9">13S34_air</strain>
    </source>
</reference>
<dbReference type="Gene3D" id="1.10.3720.10">
    <property type="entry name" value="MetI-like"/>
    <property type="match status" value="1"/>
</dbReference>
<feature type="transmembrane region" description="Helical" evidence="7">
    <location>
        <begin position="12"/>
        <end position="34"/>
    </location>
</feature>
<dbReference type="EMBL" id="LN483074">
    <property type="protein sequence ID" value="CEA01565.1"/>
    <property type="molecule type" value="Genomic_DNA"/>
</dbReference>
<feature type="transmembrane region" description="Helical" evidence="7">
    <location>
        <begin position="67"/>
        <end position="96"/>
    </location>
</feature>
<evidence type="ECO:0000256" key="6">
    <source>
        <dbReference type="ARBA" id="ARBA00023136"/>
    </source>
</evidence>
<evidence type="ECO:0000256" key="5">
    <source>
        <dbReference type="ARBA" id="ARBA00022989"/>
    </source>
</evidence>
<evidence type="ECO:0000256" key="2">
    <source>
        <dbReference type="ARBA" id="ARBA00022448"/>
    </source>
</evidence>
<gene>
    <name evidence="9" type="primary">lacG</name>
    <name evidence="9" type="ORF">BN1050_00952</name>
</gene>
<feature type="transmembrane region" description="Helical" evidence="7">
    <location>
        <begin position="139"/>
        <end position="157"/>
    </location>
</feature>
<evidence type="ECO:0000256" key="1">
    <source>
        <dbReference type="ARBA" id="ARBA00004651"/>
    </source>
</evidence>
<dbReference type="GO" id="GO:0005886">
    <property type="term" value="C:plasma membrane"/>
    <property type="evidence" value="ECO:0007669"/>
    <property type="project" value="UniProtKB-SubCell"/>
</dbReference>
<dbReference type="CDD" id="cd06261">
    <property type="entry name" value="TM_PBP2"/>
    <property type="match status" value="1"/>
</dbReference>
<accession>A0A078M5I3</accession>
<dbReference type="HOGENOM" id="CLU_016047_1_1_9"/>
<organism evidence="9">
    <name type="scientific">Metalysinibacillus saudimassiliensis</name>
    <dbReference type="NCBI Taxonomy" id="1461583"/>
    <lineage>
        <taxon>Bacteria</taxon>
        <taxon>Bacillati</taxon>
        <taxon>Bacillota</taxon>
        <taxon>Bacilli</taxon>
        <taxon>Bacillales</taxon>
        <taxon>Caryophanaceae</taxon>
        <taxon>Metalysinibacillus</taxon>
    </lineage>
</organism>
<evidence type="ECO:0000259" key="8">
    <source>
        <dbReference type="PROSITE" id="PS50928"/>
    </source>
</evidence>
<name>A0A078M5I3_9BACL</name>
<keyword evidence="2 7" id="KW-0813">Transport</keyword>
<comment type="similarity">
    <text evidence="7">Belongs to the binding-protein-dependent transport system permease family.</text>
</comment>
<evidence type="ECO:0000256" key="4">
    <source>
        <dbReference type="ARBA" id="ARBA00022692"/>
    </source>
</evidence>
<comment type="subcellular location">
    <subcellularLocation>
        <location evidence="1 7">Cell membrane</location>
        <topology evidence="1 7">Multi-pass membrane protein</topology>
    </subcellularLocation>
</comment>
<keyword evidence="6 7" id="KW-0472">Membrane</keyword>
<feature type="domain" description="ABC transmembrane type-1" evidence="8">
    <location>
        <begin position="68"/>
        <end position="258"/>
    </location>
</feature>
<dbReference type="InterPro" id="IPR000515">
    <property type="entry name" value="MetI-like"/>
</dbReference>
<dbReference type="SUPFAM" id="SSF161098">
    <property type="entry name" value="MetI-like"/>
    <property type="match status" value="1"/>
</dbReference>
<sequence>MNTIVLKKGLWYVLLIFFAFLLCFPLFYAVMISFMTNTEVMRGAIWPEAFKWDNYQKVFEKLPLVRYLINSFIVATTVMLGQLIVSTLAAFAFVFIPFKGRGFLFFLFISTMMIPWEATMIPNFFIIQKLDWLNTYQGLSLPFFALAFGTFLLRQHFKTIPYEMYEASRIVGLSRFAFFYKIVLPMSKSTLVTLGAYGFLTTWNMYLWPLLITTNDSVRTVQIGLKQLQSQELATDWGVVMAGVVVVIIPTLLLLFIGQKQLQKGLAQGALK</sequence>
<evidence type="ECO:0000313" key="9">
    <source>
        <dbReference type="EMBL" id="CEA01565.1"/>
    </source>
</evidence>
<dbReference type="GO" id="GO:0055085">
    <property type="term" value="P:transmembrane transport"/>
    <property type="evidence" value="ECO:0007669"/>
    <property type="project" value="InterPro"/>
</dbReference>
<evidence type="ECO:0000256" key="3">
    <source>
        <dbReference type="ARBA" id="ARBA00022475"/>
    </source>
</evidence>
<dbReference type="PANTHER" id="PTHR43744">
    <property type="entry name" value="ABC TRANSPORTER PERMEASE PROTEIN MG189-RELATED-RELATED"/>
    <property type="match status" value="1"/>
</dbReference>
<protein>
    <submittedName>
        <fullName evidence="9">Lactose transport system permease protein LacG</fullName>
    </submittedName>
</protein>
<dbReference type="AlphaFoldDB" id="A0A078M5I3"/>